<feature type="transmembrane region" description="Helical" evidence="1">
    <location>
        <begin position="12"/>
        <end position="29"/>
    </location>
</feature>
<keyword evidence="1" id="KW-0812">Transmembrane</keyword>
<protein>
    <submittedName>
        <fullName evidence="3">Peptidoglycan-N-acetylglucosamine deacetylase</fullName>
        <ecNumber evidence="3">3.5.1.104</ecNumber>
    </submittedName>
</protein>
<dbReference type="EMBL" id="LTAY01000026">
    <property type="protein sequence ID" value="OPX48993.1"/>
    <property type="molecule type" value="Genomic_DNA"/>
</dbReference>
<evidence type="ECO:0000313" key="3">
    <source>
        <dbReference type="EMBL" id="OPX48993.1"/>
    </source>
</evidence>
<dbReference type="CDD" id="cd10944">
    <property type="entry name" value="CE4_SmPgdA_like"/>
    <property type="match status" value="1"/>
</dbReference>
<keyword evidence="3" id="KW-0378">Hydrolase</keyword>
<dbReference type="InterPro" id="IPR002509">
    <property type="entry name" value="NODB_dom"/>
</dbReference>
<sequence>MGIKIKKRNLAVFGIIGLVGIFIAIGSLYKNDDKKAIAGEISNDLVETKEDIKKKNEIRYLPLEEDSFADDAKVVEKNIRELLTGKKTFPIRDDGKKVAYLTFDDGPSTTITPDILKVLKEENIKSTFFVLGSSLDKNDKSKEILKDIVKDGHAIANHTYTHDYKKLYPNGKIDVDYFFKEIEKTNKSIKNVIGDSFNNRVIRFPGGYWSWDGREAVKRKLEEKKYFNIDWNTLNGDAEGAKISEKNLLKKLKASVNELGDNADNIIVLMHDTYNKETTLKSLKESIRFLKEKGFEFRTIK</sequence>
<dbReference type="Proteomes" id="UP000191448">
    <property type="component" value="Unassembled WGS sequence"/>
</dbReference>
<dbReference type="Pfam" id="PF01522">
    <property type="entry name" value="Polysacc_deac_1"/>
    <property type="match status" value="1"/>
</dbReference>
<dbReference type="PANTHER" id="PTHR10587:SF125">
    <property type="entry name" value="POLYSACCHARIDE DEACETYLASE YHEN-RELATED"/>
    <property type="match status" value="1"/>
</dbReference>
<dbReference type="Gene3D" id="3.20.20.370">
    <property type="entry name" value="Glycoside hydrolase/deacetylase"/>
    <property type="match status" value="1"/>
</dbReference>
<organism evidence="3 4">
    <name type="scientific">Clostridium thermobutyricum DSM 4928</name>
    <dbReference type="NCBI Taxonomy" id="1121339"/>
    <lineage>
        <taxon>Bacteria</taxon>
        <taxon>Bacillati</taxon>
        <taxon>Bacillota</taxon>
        <taxon>Clostridia</taxon>
        <taxon>Eubacteriales</taxon>
        <taxon>Clostridiaceae</taxon>
        <taxon>Clostridium</taxon>
    </lineage>
</organism>
<name>A0A1V4SWP5_9CLOT</name>
<dbReference type="GO" id="GO:0016810">
    <property type="term" value="F:hydrolase activity, acting on carbon-nitrogen (but not peptide) bonds"/>
    <property type="evidence" value="ECO:0007669"/>
    <property type="project" value="InterPro"/>
</dbReference>
<dbReference type="OrthoDB" id="258610at2"/>
<evidence type="ECO:0000259" key="2">
    <source>
        <dbReference type="PROSITE" id="PS51677"/>
    </source>
</evidence>
<dbReference type="InterPro" id="IPR050248">
    <property type="entry name" value="Polysacc_deacetylase_ArnD"/>
</dbReference>
<proteinExistence type="predicted"/>
<accession>A0A1V4SWP5</accession>
<evidence type="ECO:0000256" key="1">
    <source>
        <dbReference type="SAM" id="Phobius"/>
    </source>
</evidence>
<comment type="caution">
    <text evidence="3">The sequence shown here is derived from an EMBL/GenBank/DDBJ whole genome shotgun (WGS) entry which is preliminary data.</text>
</comment>
<dbReference type="RefSeq" id="WP_080022057.1">
    <property type="nucleotide sequence ID" value="NZ_LTAY01000026.1"/>
</dbReference>
<dbReference type="AlphaFoldDB" id="A0A1V4SWP5"/>
<dbReference type="SUPFAM" id="SSF88713">
    <property type="entry name" value="Glycoside hydrolase/deacetylase"/>
    <property type="match status" value="1"/>
</dbReference>
<dbReference type="PROSITE" id="PS51677">
    <property type="entry name" value="NODB"/>
    <property type="match status" value="1"/>
</dbReference>
<dbReference type="GO" id="GO:0005975">
    <property type="term" value="P:carbohydrate metabolic process"/>
    <property type="evidence" value="ECO:0007669"/>
    <property type="project" value="InterPro"/>
</dbReference>
<dbReference type="InterPro" id="IPR011330">
    <property type="entry name" value="Glyco_hydro/deAcase_b/a-brl"/>
</dbReference>
<reference evidence="3 4" key="1">
    <citation type="submission" date="2016-02" db="EMBL/GenBank/DDBJ databases">
        <title>Genome sequence of Clostridium thermobutyricum DSM 4928.</title>
        <authorList>
            <person name="Poehlein A."/>
            <person name="Daniel R."/>
        </authorList>
    </citation>
    <scope>NUCLEOTIDE SEQUENCE [LARGE SCALE GENOMIC DNA]</scope>
    <source>
        <strain evidence="3 4">DSM 4928</strain>
    </source>
</reference>
<keyword evidence="1" id="KW-0472">Membrane</keyword>
<evidence type="ECO:0000313" key="4">
    <source>
        <dbReference type="Proteomes" id="UP000191448"/>
    </source>
</evidence>
<feature type="domain" description="NodB homology" evidence="2">
    <location>
        <begin position="97"/>
        <end position="298"/>
    </location>
</feature>
<keyword evidence="1" id="KW-1133">Transmembrane helix</keyword>
<dbReference type="EC" id="3.5.1.104" evidence="3"/>
<dbReference type="PANTHER" id="PTHR10587">
    <property type="entry name" value="GLYCOSYL TRANSFERASE-RELATED"/>
    <property type="match status" value="1"/>
</dbReference>
<gene>
    <name evidence="3" type="primary">pgdA_4</name>
    <name evidence="3" type="ORF">CLTHE_07400</name>
</gene>